<evidence type="ECO:0000256" key="4">
    <source>
        <dbReference type="ARBA" id="ARBA00022475"/>
    </source>
</evidence>
<organism evidence="24 25">
    <name type="scientific">Trapa natans</name>
    <name type="common">Water chestnut</name>
    <dbReference type="NCBI Taxonomy" id="22666"/>
    <lineage>
        <taxon>Eukaryota</taxon>
        <taxon>Viridiplantae</taxon>
        <taxon>Streptophyta</taxon>
        <taxon>Embryophyta</taxon>
        <taxon>Tracheophyta</taxon>
        <taxon>Spermatophyta</taxon>
        <taxon>Magnoliopsida</taxon>
        <taxon>eudicotyledons</taxon>
        <taxon>Gunneridae</taxon>
        <taxon>Pentapetalae</taxon>
        <taxon>rosids</taxon>
        <taxon>malvids</taxon>
        <taxon>Myrtales</taxon>
        <taxon>Lythraceae</taxon>
        <taxon>Trapa</taxon>
    </lineage>
</organism>
<feature type="domain" description="Gnk2-homologous" evidence="23">
    <location>
        <begin position="142"/>
        <end position="249"/>
    </location>
</feature>
<feature type="binding site" evidence="19">
    <location>
        <position position="378"/>
    </location>
    <ligand>
        <name>ATP</name>
        <dbReference type="ChEBI" id="CHEBI:30616"/>
    </ligand>
</feature>
<dbReference type="GO" id="GO:0030246">
    <property type="term" value="F:carbohydrate binding"/>
    <property type="evidence" value="ECO:0007669"/>
    <property type="project" value="UniProtKB-KW"/>
</dbReference>
<evidence type="ECO:0000256" key="16">
    <source>
        <dbReference type="ARBA" id="ARBA00023136"/>
    </source>
</evidence>
<proteinExistence type="inferred from homology"/>
<keyword evidence="17" id="KW-0675">Receptor</keyword>
<keyword evidence="7" id="KW-0808">Transferase</keyword>
<keyword evidence="8 21" id="KW-0812">Transmembrane</keyword>
<comment type="caution">
    <text evidence="24">The sequence shown here is derived from an EMBL/GenBank/DDBJ whole genome shotgun (WGS) entry which is preliminary data.</text>
</comment>
<evidence type="ECO:0000256" key="10">
    <source>
        <dbReference type="ARBA" id="ARBA00022734"/>
    </source>
</evidence>
<keyword evidence="25" id="KW-1185">Reference proteome</keyword>
<keyword evidence="16 21" id="KW-0472">Membrane</keyword>
<evidence type="ECO:0000256" key="17">
    <source>
        <dbReference type="ARBA" id="ARBA00023170"/>
    </source>
</evidence>
<dbReference type="Pfam" id="PF01657">
    <property type="entry name" value="Stress-antifung"/>
    <property type="match status" value="2"/>
</dbReference>
<evidence type="ECO:0000256" key="11">
    <source>
        <dbReference type="ARBA" id="ARBA00022737"/>
    </source>
</evidence>
<evidence type="ECO:0000256" key="13">
    <source>
        <dbReference type="ARBA" id="ARBA00022777"/>
    </source>
</evidence>
<dbReference type="Pfam" id="PF07714">
    <property type="entry name" value="PK_Tyr_Ser-Thr"/>
    <property type="match status" value="1"/>
</dbReference>
<dbReference type="PANTHER" id="PTHR27002:SF980">
    <property type="entry name" value="CYSTEINE-RICH RECEPTOR-LIKE PROTEIN KINASE 10 ISOFORM X1"/>
    <property type="match status" value="1"/>
</dbReference>
<dbReference type="Gene3D" id="3.30.200.20">
    <property type="entry name" value="Phosphorylase Kinase, domain 1"/>
    <property type="match status" value="1"/>
</dbReference>
<evidence type="ECO:0000256" key="15">
    <source>
        <dbReference type="ARBA" id="ARBA00022989"/>
    </source>
</evidence>
<dbReference type="AlphaFoldDB" id="A0AAN7M559"/>
<evidence type="ECO:0000256" key="7">
    <source>
        <dbReference type="ARBA" id="ARBA00022679"/>
    </source>
</evidence>
<evidence type="ECO:0000256" key="18">
    <source>
        <dbReference type="ARBA" id="ARBA00023180"/>
    </source>
</evidence>
<dbReference type="Gene3D" id="3.30.430.20">
    <property type="entry name" value="Gnk2 domain, C-X8-C-X2-C motif"/>
    <property type="match status" value="2"/>
</dbReference>
<dbReference type="InterPro" id="IPR011009">
    <property type="entry name" value="Kinase-like_dom_sf"/>
</dbReference>
<dbReference type="PANTHER" id="PTHR27002">
    <property type="entry name" value="RECEPTOR-LIKE SERINE/THREONINE-PROTEIN KINASE SD1-8"/>
    <property type="match status" value="1"/>
</dbReference>
<evidence type="ECO:0000256" key="9">
    <source>
        <dbReference type="ARBA" id="ARBA00022729"/>
    </source>
</evidence>
<evidence type="ECO:0000313" key="24">
    <source>
        <dbReference type="EMBL" id="KAK4798207.1"/>
    </source>
</evidence>
<evidence type="ECO:0000256" key="6">
    <source>
        <dbReference type="ARBA" id="ARBA00022553"/>
    </source>
</evidence>
<keyword evidence="10" id="KW-0430">Lectin</keyword>
<dbReference type="InterPro" id="IPR008271">
    <property type="entry name" value="Ser/Thr_kinase_AS"/>
</dbReference>
<dbReference type="PROSITE" id="PS50011">
    <property type="entry name" value="PROTEIN_KINASE_DOM"/>
    <property type="match status" value="1"/>
</dbReference>
<dbReference type="EMBL" id="JAXQNO010000005">
    <property type="protein sequence ID" value="KAK4798207.1"/>
    <property type="molecule type" value="Genomic_DNA"/>
</dbReference>
<keyword evidence="18" id="KW-0325">Glycoprotein</keyword>
<dbReference type="InterPro" id="IPR017441">
    <property type="entry name" value="Protein_kinase_ATP_BS"/>
</dbReference>
<keyword evidence="13" id="KW-0418">Kinase</keyword>
<sequence>MAKNLRLVQFEMPPYILFLLLLIFGPFLLEAADSIFHFCGSTGNFTARSTYEKNLNSLLGSFSSSNSFTNGFLNLSSGESPDQVNGIALCRGDMVPSDCRACIADASVEIIRKCPAQKESVIFYEFCLLRYSDNTIYGVSASGNMFYMWNVNNATSISQFNQALRDLMYKLKDQAAAGNSTLKFAVGSEPGPDFRNIYGLTQCSPDLSATQCSDCLEDKIGNIAGCCNGKIGGRVIGPSCYIRFEVGRFYNASEQAAPTPSQVSSPPPPATNTTEPALEVNNSSNTTRIIIIVVVAASISLCIIIIGVFLFCRRKQRKSIQSNVEIEDEIKTAESLQYDFAIISAATDNFSEENKLGQGGFGYVYKGKLDNGKEIAVKRLSRGLGQGEQEFKNEVLLVARLQHRNLVQLIGFCLSGEERLLIYELMPNSSLDRFIFDPVKSRHLDWERRQKIIGGVARGLVYLHEDSLLRIIHRDLKASNVLLDADMTPKIADFGMARLVLMDETHAATSRIVGTYGYMAPEYALYGQFSVKSDVFSFGILVLEIISGQKNNHFQSGETVQDLLSFVRCLCHKMSKFSNNSPLILIFLNFSLAAGMEKLERGDSVEYHGSITRLWAKVGDTEMHSYRTLVCPRKCNKQTNYGFSCDDAQ</sequence>
<keyword evidence="4" id="KW-1003">Cell membrane</keyword>
<dbReference type="PROSITE" id="PS00108">
    <property type="entry name" value="PROTEIN_KINASE_ST"/>
    <property type="match status" value="1"/>
</dbReference>
<dbReference type="GO" id="GO:0002229">
    <property type="term" value="P:defense response to oomycetes"/>
    <property type="evidence" value="ECO:0007669"/>
    <property type="project" value="UniProtKB-ARBA"/>
</dbReference>
<keyword evidence="6" id="KW-0597">Phosphoprotein</keyword>
<dbReference type="CDD" id="cd23509">
    <property type="entry name" value="Gnk2-like"/>
    <property type="match status" value="2"/>
</dbReference>
<evidence type="ECO:0000256" key="3">
    <source>
        <dbReference type="ARBA" id="ARBA00010217"/>
    </source>
</evidence>
<dbReference type="FunFam" id="3.30.430.20:FF:000002">
    <property type="entry name" value="Cysteine-rich receptor-like protein kinase 10"/>
    <property type="match status" value="1"/>
</dbReference>
<dbReference type="InterPro" id="IPR000719">
    <property type="entry name" value="Prot_kinase_dom"/>
</dbReference>
<comment type="similarity">
    <text evidence="3">In the C-terminal section; belongs to the protein kinase superfamily. Ser/Thr protein kinase family.</text>
</comment>
<feature type="domain" description="Protein kinase" evidence="22">
    <location>
        <begin position="350"/>
        <end position="649"/>
    </location>
</feature>
<evidence type="ECO:0000313" key="25">
    <source>
        <dbReference type="Proteomes" id="UP001346149"/>
    </source>
</evidence>
<name>A0AAN7M559_TRANT</name>
<feature type="transmembrane region" description="Helical" evidence="21">
    <location>
        <begin position="289"/>
        <end position="312"/>
    </location>
</feature>
<keyword evidence="15 21" id="KW-1133">Transmembrane helix</keyword>
<evidence type="ECO:0000256" key="1">
    <source>
        <dbReference type="ARBA" id="ARBA00004251"/>
    </source>
</evidence>
<evidence type="ECO:0000259" key="23">
    <source>
        <dbReference type="PROSITE" id="PS51473"/>
    </source>
</evidence>
<dbReference type="FunFam" id="3.30.200.20:FF:000142">
    <property type="entry name" value="Cysteine-rich receptor-like protein kinase 10"/>
    <property type="match status" value="1"/>
</dbReference>
<dbReference type="InterPro" id="IPR001245">
    <property type="entry name" value="Ser-Thr/Tyr_kinase_cat_dom"/>
</dbReference>
<dbReference type="FunFam" id="3.30.430.20:FF:000003">
    <property type="entry name" value="Cysteine-rich RLK (RECEPTOR-like protein kinase) 10"/>
    <property type="match status" value="1"/>
</dbReference>
<evidence type="ECO:0000256" key="12">
    <source>
        <dbReference type="ARBA" id="ARBA00022741"/>
    </source>
</evidence>
<dbReference type="Gene3D" id="1.10.510.10">
    <property type="entry name" value="Transferase(Phosphotransferase) domain 1"/>
    <property type="match status" value="1"/>
</dbReference>
<evidence type="ECO:0000256" key="8">
    <source>
        <dbReference type="ARBA" id="ARBA00022692"/>
    </source>
</evidence>
<dbReference type="GO" id="GO:0004674">
    <property type="term" value="F:protein serine/threonine kinase activity"/>
    <property type="evidence" value="ECO:0007669"/>
    <property type="project" value="UniProtKB-KW"/>
</dbReference>
<comment type="subcellular location">
    <subcellularLocation>
        <location evidence="1">Cell membrane</location>
        <topology evidence="1">Single-pass type I membrane protein</topology>
    </subcellularLocation>
</comment>
<dbReference type="PROSITE" id="PS51473">
    <property type="entry name" value="GNK2"/>
    <property type="match status" value="2"/>
</dbReference>
<dbReference type="PROSITE" id="PS00107">
    <property type="entry name" value="PROTEIN_KINASE_ATP"/>
    <property type="match status" value="1"/>
</dbReference>
<keyword evidence="14 19" id="KW-0067">ATP-binding</keyword>
<dbReference type="FunFam" id="1.10.510.10:FF:000240">
    <property type="entry name" value="Lectin-domain containing receptor kinase A4.3"/>
    <property type="match status" value="1"/>
</dbReference>
<keyword evidence="12 19" id="KW-0547">Nucleotide-binding</keyword>
<evidence type="ECO:0000256" key="5">
    <source>
        <dbReference type="ARBA" id="ARBA00022527"/>
    </source>
</evidence>
<keyword evidence="5" id="KW-0723">Serine/threonine-protein kinase</keyword>
<evidence type="ECO:0000256" key="21">
    <source>
        <dbReference type="SAM" id="Phobius"/>
    </source>
</evidence>
<dbReference type="SMART" id="SM00220">
    <property type="entry name" value="S_TKc"/>
    <property type="match status" value="1"/>
</dbReference>
<dbReference type="GO" id="GO:0005524">
    <property type="term" value="F:ATP binding"/>
    <property type="evidence" value="ECO:0007669"/>
    <property type="project" value="UniProtKB-UniRule"/>
</dbReference>
<gene>
    <name evidence="24" type="ORF">SAY86_030533</name>
</gene>
<feature type="region of interest" description="Disordered" evidence="20">
    <location>
        <begin position="257"/>
        <end position="279"/>
    </location>
</feature>
<dbReference type="Proteomes" id="UP001346149">
    <property type="component" value="Unassembled WGS sequence"/>
</dbReference>
<evidence type="ECO:0000256" key="20">
    <source>
        <dbReference type="SAM" id="MobiDB-lite"/>
    </source>
</evidence>
<evidence type="ECO:0000256" key="2">
    <source>
        <dbReference type="ARBA" id="ARBA00008536"/>
    </source>
</evidence>
<keyword evidence="9" id="KW-0732">Signal</keyword>
<feature type="domain" description="Gnk2-homologous" evidence="23">
    <location>
        <begin position="33"/>
        <end position="136"/>
    </location>
</feature>
<reference evidence="24 25" key="1">
    <citation type="journal article" date="2023" name="Hortic Res">
        <title>Pangenome of water caltrop reveals structural variations and asymmetric subgenome divergence after allopolyploidization.</title>
        <authorList>
            <person name="Zhang X."/>
            <person name="Chen Y."/>
            <person name="Wang L."/>
            <person name="Yuan Y."/>
            <person name="Fang M."/>
            <person name="Shi L."/>
            <person name="Lu R."/>
            <person name="Comes H.P."/>
            <person name="Ma Y."/>
            <person name="Chen Y."/>
            <person name="Huang G."/>
            <person name="Zhou Y."/>
            <person name="Zheng Z."/>
            <person name="Qiu Y."/>
        </authorList>
    </citation>
    <scope>NUCLEOTIDE SEQUENCE [LARGE SCALE GENOMIC DNA]</scope>
    <source>
        <strain evidence="24">F231</strain>
    </source>
</reference>
<accession>A0AAN7M559</accession>
<evidence type="ECO:0000256" key="14">
    <source>
        <dbReference type="ARBA" id="ARBA00022840"/>
    </source>
</evidence>
<evidence type="ECO:0000259" key="22">
    <source>
        <dbReference type="PROSITE" id="PS50011"/>
    </source>
</evidence>
<dbReference type="SUPFAM" id="SSF56112">
    <property type="entry name" value="Protein kinase-like (PK-like)"/>
    <property type="match status" value="1"/>
</dbReference>
<protein>
    <submittedName>
        <fullName evidence="24">Uncharacterized protein</fullName>
    </submittedName>
</protein>
<comment type="similarity">
    <text evidence="2">In the N-terminal section; belongs to the leguminous lectin family.</text>
</comment>
<evidence type="ECO:0000256" key="19">
    <source>
        <dbReference type="PROSITE-ProRule" id="PRU10141"/>
    </source>
</evidence>
<dbReference type="InterPro" id="IPR002902">
    <property type="entry name" value="GNK2"/>
</dbReference>
<dbReference type="InterPro" id="IPR038408">
    <property type="entry name" value="GNK2_sf"/>
</dbReference>
<keyword evidence="11" id="KW-0677">Repeat</keyword>
<dbReference type="GO" id="GO:0005886">
    <property type="term" value="C:plasma membrane"/>
    <property type="evidence" value="ECO:0007669"/>
    <property type="project" value="UniProtKB-SubCell"/>
</dbReference>